<evidence type="ECO:0000256" key="1">
    <source>
        <dbReference type="SAM" id="MobiDB-lite"/>
    </source>
</evidence>
<dbReference type="Proteomes" id="UP000504617">
    <property type="component" value="Unplaced"/>
</dbReference>
<name>A0A6I9XS49_9SAUR</name>
<dbReference type="Pfam" id="PF14780">
    <property type="entry name" value="NEPRO_N"/>
    <property type="match status" value="1"/>
</dbReference>
<feature type="domain" description="Nucleolus and neural progenitor protein-like N-terminal" evidence="3">
    <location>
        <begin position="11"/>
        <end position="199"/>
    </location>
</feature>
<feature type="transmembrane region" description="Helical" evidence="2">
    <location>
        <begin position="167"/>
        <end position="187"/>
    </location>
</feature>
<keyword evidence="2" id="KW-1133">Transmembrane helix</keyword>
<dbReference type="AlphaFoldDB" id="A0A6I9XS49"/>
<dbReference type="PANTHER" id="PTHR34761">
    <property type="entry name" value="NUCLEOLUS AND NEURAL PROGENITOR PROTEIN"/>
    <property type="match status" value="1"/>
</dbReference>
<gene>
    <name evidence="5" type="primary">LOC106546528</name>
</gene>
<dbReference type="RefSeq" id="XP_013918889.1">
    <property type="nucleotide sequence ID" value="XM_014063414.1"/>
</dbReference>
<evidence type="ECO:0000313" key="5">
    <source>
        <dbReference type="RefSeq" id="XP_013918889.1"/>
    </source>
</evidence>
<dbReference type="OrthoDB" id="9899341at2759"/>
<proteinExistence type="predicted"/>
<evidence type="ECO:0000259" key="3">
    <source>
        <dbReference type="Pfam" id="PF14780"/>
    </source>
</evidence>
<dbReference type="GeneID" id="106546528"/>
<feature type="region of interest" description="Disordered" evidence="1">
    <location>
        <begin position="274"/>
        <end position="306"/>
    </location>
</feature>
<dbReference type="KEGG" id="tsr:106546528"/>
<keyword evidence="2" id="KW-0472">Membrane</keyword>
<dbReference type="InterPro" id="IPR027951">
    <property type="entry name" value="Nepro_N"/>
</dbReference>
<protein>
    <submittedName>
        <fullName evidence="5">Uncharacterized protein C3orf17 homolog</fullName>
    </submittedName>
</protein>
<feature type="compositionally biased region" description="Basic residues" evidence="1">
    <location>
        <begin position="276"/>
        <end position="286"/>
    </location>
</feature>
<organism evidence="4 5">
    <name type="scientific">Thamnophis sirtalis</name>
    <dbReference type="NCBI Taxonomy" id="35019"/>
    <lineage>
        <taxon>Eukaryota</taxon>
        <taxon>Metazoa</taxon>
        <taxon>Chordata</taxon>
        <taxon>Craniata</taxon>
        <taxon>Vertebrata</taxon>
        <taxon>Euteleostomi</taxon>
        <taxon>Lepidosauria</taxon>
        <taxon>Squamata</taxon>
        <taxon>Bifurcata</taxon>
        <taxon>Unidentata</taxon>
        <taxon>Episquamata</taxon>
        <taxon>Toxicofera</taxon>
        <taxon>Serpentes</taxon>
        <taxon>Colubroidea</taxon>
        <taxon>Colubridae</taxon>
        <taxon>Natricinae</taxon>
        <taxon>Thamnophis</taxon>
    </lineage>
</organism>
<reference evidence="5" key="1">
    <citation type="submission" date="2025-08" db="UniProtKB">
        <authorList>
            <consortium name="RefSeq"/>
        </authorList>
    </citation>
    <scope>IDENTIFICATION</scope>
</reference>
<evidence type="ECO:0000313" key="4">
    <source>
        <dbReference type="Proteomes" id="UP000504617"/>
    </source>
</evidence>
<evidence type="ECO:0000256" key="2">
    <source>
        <dbReference type="SAM" id="Phobius"/>
    </source>
</evidence>
<keyword evidence="4" id="KW-1185">Reference proteome</keyword>
<sequence length="306" mass="34517">MAAAGAGEFVWNRWDVPWPACNSAEVVPAEHASVRCLSTALKKCGAVDSMLNSKMLVAEQSLLHSIIYNYHYQMIHQKAYGSLKQVEQCLKRFSLMNLEKSIQKIAQTGLIEQKSENSEESLVPSQPVIEVVLVKILGGCKLILRLLECCCTAFSLIVKHLCLEEYILFNTLILGLLSRLWILYGAVLKKLSTLYKDLFELLQEVAKMHQRPYIKGFVFPSEINDFLETSYLEIKKKMSKSFIERKAGTGWINTLFSVPKTISHSQNLSVAIPPAVRKKKKKKRKGTQNSSDIGKPVLINRTNQGK</sequence>
<dbReference type="PANTHER" id="PTHR34761:SF1">
    <property type="entry name" value="NUCLEOLUS AND NEURAL PROGENITOR PROTEIN"/>
    <property type="match status" value="1"/>
</dbReference>
<dbReference type="GO" id="GO:0005634">
    <property type="term" value="C:nucleus"/>
    <property type="evidence" value="ECO:0007669"/>
    <property type="project" value="TreeGrafter"/>
</dbReference>
<keyword evidence="2" id="KW-0812">Transmembrane</keyword>
<dbReference type="CTD" id="25871"/>
<accession>A0A6I9XS49</accession>
<dbReference type="InterPro" id="IPR052835">
    <property type="entry name" value="Nepro"/>
</dbReference>
<dbReference type="GO" id="GO:0045747">
    <property type="term" value="P:positive regulation of Notch signaling pathway"/>
    <property type="evidence" value="ECO:0007669"/>
    <property type="project" value="TreeGrafter"/>
</dbReference>